<dbReference type="Proteomes" id="UP001501102">
    <property type="component" value="Unassembled WGS sequence"/>
</dbReference>
<accession>A0ABN3WM37</accession>
<protein>
    <submittedName>
        <fullName evidence="1">Uncharacterized protein</fullName>
    </submittedName>
</protein>
<proteinExistence type="predicted"/>
<sequence>MLGVGVLHHVGEGFLDDAVDGQIDAVLHGGRVEPVVPDVHVDRQPVLGGHALGAGGDHLGQAQVPQGHGAHVGDDAAQDAGLFVERAGRLLHGRAESARVPLHAGRVEPAPGQGEELEHLVVQFTGEQSGMVLLPLHQRPGGALAEHHLHLLPGGDRECQGHCQ</sequence>
<organism evidence="1 2">
    <name type="scientific">Streptomyces thioluteus</name>
    <dbReference type="NCBI Taxonomy" id="66431"/>
    <lineage>
        <taxon>Bacteria</taxon>
        <taxon>Bacillati</taxon>
        <taxon>Actinomycetota</taxon>
        <taxon>Actinomycetes</taxon>
        <taxon>Kitasatosporales</taxon>
        <taxon>Streptomycetaceae</taxon>
        <taxon>Streptomyces</taxon>
    </lineage>
</organism>
<gene>
    <name evidence="1" type="ORF">GCM10020221_14340</name>
</gene>
<name>A0ABN3WM37_STRTU</name>
<keyword evidence="2" id="KW-1185">Reference proteome</keyword>
<reference evidence="1 2" key="1">
    <citation type="journal article" date="2019" name="Int. J. Syst. Evol. Microbiol.">
        <title>The Global Catalogue of Microorganisms (GCM) 10K type strain sequencing project: providing services to taxonomists for standard genome sequencing and annotation.</title>
        <authorList>
            <consortium name="The Broad Institute Genomics Platform"/>
            <consortium name="The Broad Institute Genome Sequencing Center for Infectious Disease"/>
            <person name="Wu L."/>
            <person name="Ma J."/>
        </authorList>
    </citation>
    <scope>NUCLEOTIDE SEQUENCE [LARGE SCALE GENOMIC DNA]</scope>
    <source>
        <strain evidence="1 2">JCM 4087</strain>
    </source>
</reference>
<dbReference type="EMBL" id="BAAAXZ010000054">
    <property type="protein sequence ID" value="GAA2919208.1"/>
    <property type="molecule type" value="Genomic_DNA"/>
</dbReference>
<evidence type="ECO:0000313" key="1">
    <source>
        <dbReference type="EMBL" id="GAA2919208.1"/>
    </source>
</evidence>
<comment type="caution">
    <text evidence="1">The sequence shown here is derived from an EMBL/GenBank/DDBJ whole genome shotgun (WGS) entry which is preliminary data.</text>
</comment>
<evidence type="ECO:0000313" key="2">
    <source>
        <dbReference type="Proteomes" id="UP001501102"/>
    </source>
</evidence>